<evidence type="ECO:0008006" key="3">
    <source>
        <dbReference type="Google" id="ProtNLM"/>
    </source>
</evidence>
<reference evidence="1" key="2">
    <citation type="submission" date="2025-08" db="UniProtKB">
        <authorList>
            <consortium name="Ensembl"/>
        </authorList>
    </citation>
    <scope>IDENTIFICATION</scope>
</reference>
<name>A0A8C6KWU0_NOTFU</name>
<accession>A0A8C6KWU0</accession>
<dbReference type="Ensembl" id="ENSNFUT00015012339.1">
    <property type="protein sequence ID" value="ENSNFUP00015011742.1"/>
    <property type="gene ID" value="ENSNFUG00015005794.1"/>
</dbReference>
<dbReference type="AlphaFoldDB" id="A0A8C6KWU0"/>
<keyword evidence="2" id="KW-1185">Reference proteome</keyword>
<protein>
    <recommendedName>
        <fullName evidence="3">Reverse transcriptase domain-containing protein</fullName>
    </recommendedName>
</protein>
<organism evidence="1 2">
    <name type="scientific">Nothobranchius furzeri</name>
    <name type="common">Turquoise killifish</name>
    <dbReference type="NCBI Taxonomy" id="105023"/>
    <lineage>
        <taxon>Eukaryota</taxon>
        <taxon>Metazoa</taxon>
        <taxon>Chordata</taxon>
        <taxon>Craniata</taxon>
        <taxon>Vertebrata</taxon>
        <taxon>Euteleostomi</taxon>
        <taxon>Actinopterygii</taxon>
        <taxon>Neopterygii</taxon>
        <taxon>Teleostei</taxon>
        <taxon>Neoteleostei</taxon>
        <taxon>Acanthomorphata</taxon>
        <taxon>Ovalentaria</taxon>
        <taxon>Atherinomorphae</taxon>
        <taxon>Cyprinodontiformes</taxon>
        <taxon>Nothobranchiidae</taxon>
        <taxon>Nothobranchius</taxon>
    </lineage>
</organism>
<sequence length="141" mass="16306">KLSDFLRRQNKLKNNIVERFNILDSKCHYLSMGIPQGSILGPTLFKINVINKSNNNIVHAVDILSSLQHNFNCLQHAFSNLYFHLNTSKTKFMIFNRNLPQSTFRPSTVSLDGTEIQLISIWVSGLTHFHLTFTLIHYFVK</sequence>
<proteinExistence type="predicted"/>
<evidence type="ECO:0000313" key="1">
    <source>
        <dbReference type="Ensembl" id="ENSNFUP00015011742.1"/>
    </source>
</evidence>
<evidence type="ECO:0000313" key="2">
    <source>
        <dbReference type="Proteomes" id="UP000694548"/>
    </source>
</evidence>
<dbReference type="Proteomes" id="UP000694548">
    <property type="component" value="Chromosome sgr12"/>
</dbReference>
<reference evidence="1" key="3">
    <citation type="submission" date="2025-09" db="UniProtKB">
        <authorList>
            <consortium name="Ensembl"/>
        </authorList>
    </citation>
    <scope>IDENTIFICATION</scope>
</reference>
<reference evidence="1" key="1">
    <citation type="submission" date="2014-08" db="EMBL/GenBank/DDBJ databases">
        <authorList>
            <person name="Senf B."/>
            <person name="Petzold A."/>
            <person name="Downie B.R."/>
            <person name="Koch P."/>
            <person name="Platzer M."/>
        </authorList>
    </citation>
    <scope>NUCLEOTIDE SEQUENCE [LARGE SCALE GENOMIC DNA]</scope>
    <source>
        <strain evidence="1">GRZ</strain>
    </source>
</reference>